<keyword evidence="4" id="KW-1185">Reference proteome</keyword>
<dbReference type="GO" id="GO:0008270">
    <property type="term" value="F:zinc ion binding"/>
    <property type="evidence" value="ECO:0007669"/>
    <property type="project" value="UniProtKB-KW"/>
</dbReference>
<dbReference type="GO" id="GO:0003676">
    <property type="term" value="F:nucleic acid binding"/>
    <property type="evidence" value="ECO:0007669"/>
    <property type="project" value="InterPro"/>
</dbReference>
<dbReference type="OrthoDB" id="6777962at2759"/>
<dbReference type="InterPro" id="IPR036875">
    <property type="entry name" value="Znf_CCHC_sf"/>
</dbReference>
<keyword evidence="1" id="KW-0479">Metal-binding</keyword>
<organism evidence="3 4">
    <name type="scientific">Psylliodes chrysocephalus</name>
    <dbReference type="NCBI Taxonomy" id="3402493"/>
    <lineage>
        <taxon>Eukaryota</taxon>
        <taxon>Metazoa</taxon>
        <taxon>Ecdysozoa</taxon>
        <taxon>Arthropoda</taxon>
        <taxon>Hexapoda</taxon>
        <taxon>Insecta</taxon>
        <taxon>Pterygota</taxon>
        <taxon>Neoptera</taxon>
        <taxon>Endopterygota</taxon>
        <taxon>Coleoptera</taxon>
        <taxon>Polyphaga</taxon>
        <taxon>Cucujiformia</taxon>
        <taxon>Chrysomeloidea</taxon>
        <taxon>Chrysomelidae</taxon>
        <taxon>Galerucinae</taxon>
        <taxon>Alticini</taxon>
        <taxon>Psylliodes</taxon>
    </lineage>
</organism>
<reference evidence="3" key="1">
    <citation type="submission" date="2022-01" db="EMBL/GenBank/DDBJ databases">
        <authorList>
            <person name="King R."/>
        </authorList>
    </citation>
    <scope>NUCLEOTIDE SEQUENCE</scope>
</reference>
<feature type="domain" description="CCHC-type" evidence="2">
    <location>
        <begin position="47"/>
        <end position="61"/>
    </location>
</feature>
<proteinExistence type="predicted"/>
<dbReference type="SUPFAM" id="SSF57756">
    <property type="entry name" value="Retrovirus zinc finger-like domains"/>
    <property type="match status" value="1"/>
</dbReference>
<protein>
    <recommendedName>
        <fullName evidence="2">CCHC-type domain-containing protein</fullName>
    </recommendedName>
</protein>
<evidence type="ECO:0000259" key="2">
    <source>
        <dbReference type="PROSITE" id="PS50158"/>
    </source>
</evidence>
<dbReference type="AlphaFoldDB" id="A0A9P0GF00"/>
<dbReference type="InterPro" id="IPR001878">
    <property type="entry name" value="Znf_CCHC"/>
</dbReference>
<dbReference type="EMBL" id="OV651833">
    <property type="protein sequence ID" value="CAH1107390.1"/>
    <property type="molecule type" value="Genomic_DNA"/>
</dbReference>
<evidence type="ECO:0000313" key="3">
    <source>
        <dbReference type="EMBL" id="CAH1107390.1"/>
    </source>
</evidence>
<accession>A0A9P0GF00</accession>
<keyword evidence="1" id="KW-0863">Zinc-finger</keyword>
<dbReference type="Gene3D" id="4.10.60.10">
    <property type="entry name" value="Zinc finger, CCHC-type"/>
    <property type="match status" value="1"/>
</dbReference>
<evidence type="ECO:0000256" key="1">
    <source>
        <dbReference type="PROSITE-ProRule" id="PRU00047"/>
    </source>
</evidence>
<sequence>MRPAYGDSQTATLATSENAARKIKSAGGQIRIGWIQCSIEERVDVKRCYKCWEAGHVAANCSGPDRKNACLNRGAADHRAKECKSEKHCPLCEEAGHRADTSKCPKFREALNKAKGNYL</sequence>
<name>A0A9P0GF00_9CUCU</name>
<dbReference type="PROSITE" id="PS50158">
    <property type="entry name" value="ZF_CCHC"/>
    <property type="match status" value="1"/>
</dbReference>
<dbReference type="SMART" id="SM00343">
    <property type="entry name" value="ZnF_C2HC"/>
    <property type="match status" value="3"/>
</dbReference>
<dbReference type="Proteomes" id="UP001153636">
    <property type="component" value="Chromosome 21"/>
</dbReference>
<evidence type="ECO:0000313" key="4">
    <source>
        <dbReference type="Proteomes" id="UP001153636"/>
    </source>
</evidence>
<gene>
    <name evidence="3" type="ORF">PSYICH_LOCUS8019</name>
</gene>
<keyword evidence="1" id="KW-0862">Zinc</keyword>